<dbReference type="PANTHER" id="PTHR11022:SF77">
    <property type="entry name" value="PEPTIDOGLYCAN-RECOGNITION PROTEIN LB"/>
    <property type="match status" value="1"/>
</dbReference>
<dbReference type="Proteomes" id="UP001458880">
    <property type="component" value="Unassembled WGS sequence"/>
</dbReference>
<gene>
    <name evidence="8" type="ORF">QE152_g32284</name>
</gene>
<dbReference type="GO" id="GO:0045087">
    <property type="term" value="P:innate immune response"/>
    <property type="evidence" value="ECO:0007669"/>
    <property type="project" value="UniProtKB-KW"/>
</dbReference>
<dbReference type="CDD" id="cd06583">
    <property type="entry name" value="PGRP"/>
    <property type="match status" value="1"/>
</dbReference>
<comment type="caution">
    <text evidence="8">The sequence shown here is derived from an EMBL/GenBank/DDBJ whole genome shotgun (WGS) entry which is preliminary data.</text>
</comment>
<dbReference type="InterPro" id="IPR002502">
    <property type="entry name" value="Amidase_domain"/>
</dbReference>
<name>A0AAW1J082_POPJA</name>
<dbReference type="EMBL" id="JASPKY010000469">
    <property type="protein sequence ID" value="KAK9695859.1"/>
    <property type="molecule type" value="Genomic_DNA"/>
</dbReference>
<sequence length="261" mass="29644">MPNPVPYVIIHHSYIPPACHTTSECIGAMQSMQDFHIYERGWNDIGYSFAVGGDGNAYTGRGWSSVGAHAPLYNSQSIGICVIGDWREDLPPENQLETVHNLIQLGVDSGYIRSDYILHGHRQVRANTECPGDRLFEEIQTWPHFSSDFGKSPGQLQDRQQAKSTPMELGSLMTRTQKPTTSNQFRMNSKPNWSSGQLYHQTDEINASNKKSNRSIILRNGLKKHSKNLRKTTTNMKMIILLHQPHGAIRDNRRETNLMHY</sequence>
<dbReference type="GO" id="GO:0008745">
    <property type="term" value="F:N-acetylmuramoyl-L-alanine amidase activity"/>
    <property type="evidence" value="ECO:0007669"/>
    <property type="project" value="InterPro"/>
</dbReference>
<evidence type="ECO:0000256" key="5">
    <source>
        <dbReference type="SAM" id="MobiDB-lite"/>
    </source>
</evidence>
<reference evidence="8 9" key="1">
    <citation type="journal article" date="2024" name="BMC Genomics">
        <title>De novo assembly and annotation of Popillia japonica's genome with initial clues to its potential as an invasive pest.</title>
        <authorList>
            <person name="Cucini C."/>
            <person name="Boschi S."/>
            <person name="Funari R."/>
            <person name="Cardaioli E."/>
            <person name="Iannotti N."/>
            <person name="Marturano G."/>
            <person name="Paoli F."/>
            <person name="Bruttini M."/>
            <person name="Carapelli A."/>
            <person name="Frati F."/>
            <person name="Nardi F."/>
        </authorList>
    </citation>
    <scope>NUCLEOTIDE SEQUENCE [LARGE SCALE GENOMIC DNA]</scope>
    <source>
        <strain evidence="8">DMR45628</strain>
    </source>
</reference>
<organism evidence="8 9">
    <name type="scientific">Popillia japonica</name>
    <name type="common">Japanese beetle</name>
    <dbReference type="NCBI Taxonomy" id="7064"/>
    <lineage>
        <taxon>Eukaryota</taxon>
        <taxon>Metazoa</taxon>
        <taxon>Ecdysozoa</taxon>
        <taxon>Arthropoda</taxon>
        <taxon>Hexapoda</taxon>
        <taxon>Insecta</taxon>
        <taxon>Pterygota</taxon>
        <taxon>Neoptera</taxon>
        <taxon>Endopterygota</taxon>
        <taxon>Coleoptera</taxon>
        <taxon>Polyphaga</taxon>
        <taxon>Scarabaeiformia</taxon>
        <taxon>Scarabaeidae</taxon>
        <taxon>Rutelinae</taxon>
        <taxon>Popillia</taxon>
    </lineage>
</organism>
<protein>
    <submittedName>
        <fullName evidence="8">N-acetylmuramoyl-L-alanine amidase</fullName>
    </submittedName>
</protein>
<evidence type="ECO:0000256" key="1">
    <source>
        <dbReference type="ARBA" id="ARBA00007553"/>
    </source>
</evidence>
<dbReference type="AlphaFoldDB" id="A0AAW1J082"/>
<evidence type="ECO:0000313" key="9">
    <source>
        <dbReference type="Proteomes" id="UP001458880"/>
    </source>
</evidence>
<dbReference type="Gene3D" id="3.40.80.10">
    <property type="entry name" value="Peptidoglycan recognition protein-like"/>
    <property type="match status" value="1"/>
</dbReference>
<evidence type="ECO:0000256" key="3">
    <source>
        <dbReference type="ARBA" id="ARBA00022859"/>
    </source>
</evidence>
<comment type="function">
    <text evidence="4">Peptidoglycan-recognition protein probably involved in innate immunity by binding to peptidoglycans (PGN) of bacteria and activating the prophenoloxidase (proPO) cascade immune response. Binds to 1,3-beta-D-glucan and PGN.</text>
</comment>
<feature type="domain" description="N-acetylmuramoyl-L-alanine amidase" evidence="6">
    <location>
        <begin position="1"/>
        <end position="132"/>
    </location>
</feature>
<feature type="region of interest" description="Disordered" evidence="5">
    <location>
        <begin position="147"/>
        <end position="197"/>
    </location>
</feature>
<accession>A0AAW1J082</accession>
<dbReference type="SMART" id="SM00701">
    <property type="entry name" value="PGRP"/>
    <property type="match status" value="1"/>
</dbReference>
<dbReference type="InterPro" id="IPR015510">
    <property type="entry name" value="PGRP"/>
</dbReference>
<evidence type="ECO:0000256" key="4">
    <source>
        <dbReference type="ARBA" id="ARBA00057187"/>
    </source>
</evidence>
<evidence type="ECO:0000259" key="6">
    <source>
        <dbReference type="SMART" id="SM00644"/>
    </source>
</evidence>
<feature type="domain" description="Peptidoglycan recognition protein family" evidence="7">
    <location>
        <begin position="1"/>
        <end position="125"/>
    </location>
</feature>
<feature type="compositionally biased region" description="Polar residues" evidence="5">
    <location>
        <begin position="173"/>
        <end position="197"/>
    </location>
</feature>
<dbReference type="FunFam" id="3.40.80.10:FF:000001">
    <property type="entry name" value="Peptidoglycan recognition protein 1"/>
    <property type="match status" value="1"/>
</dbReference>
<feature type="compositionally biased region" description="Polar residues" evidence="5">
    <location>
        <begin position="154"/>
        <end position="164"/>
    </location>
</feature>
<dbReference type="SUPFAM" id="SSF55846">
    <property type="entry name" value="N-acetylmuramoyl-L-alanine amidase-like"/>
    <property type="match status" value="1"/>
</dbReference>
<evidence type="ECO:0000256" key="2">
    <source>
        <dbReference type="ARBA" id="ARBA00022588"/>
    </source>
</evidence>
<dbReference type="InterPro" id="IPR006619">
    <property type="entry name" value="PGRP_domain_met/bac"/>
</dbReference>
<dbReference type="SMART" id="SM00644">
    <property type="entry name" value="Ami_2"/>
    <property type="match status" value="1"/>
</dbReference>
<dbReference type="GO" id="GO:0008270">
    <property type="term" value="F:zinc ion binding"/>
    <property type="evidence" value="ECO:0007669"/>
    <property type="project" value="InterPro"/>
</dbReference>
<proteinExistence type="inferred from homology"/>
<evidence type="ECO:0000259" key="7">
    <source>
        <dbReference type="SMART" id="SM00701"/>
    </source>
</evidence>
<comment type="similarity">
    <text evidence="1">Belongs to the N-acetylmuramoyl-L-alanine amidase 2 family.</text>
</comment>
<dbReference type="Pfam" id="PF01510">
    <property type="entry name" value="Amidase_2"/>
    <property type="match status" value="1"/>
</dbReference>
<dbReference type="InterPro" id="IPR036505">
    <property type="entry name" value="Amidase/PGRP_sf"/>
</dbReference>
<keyword evidence="3" id="KW-0391">Immunity</keyword>
<keyword evidence="9" id="KW-1185">Reference proteome</keyword>
<evidence type="ECO:0000313" key="8">
    <source>
        <dbReference type="EMBL" id="KAK9695859.1"/>
    </source>
</evidence>
<dbReference type="PANTHER" id="PTHR11022">
    <property type="entry name" value="PEPTIDOGLYCAN RECOGNITION PROTEIN"/>
    <property type="match status" value="1"/>
</dbReference>
<keyword evidence="2" id="KW-0399">Innate immunity</keyword>
<dbReference type="GO" id="GO:0009253">
    <property type="term" value="P:peptidoglycan catabolic process"/>
    <property type="evidence" value="ECO:0007669"/>
    <property type="project" value="InterPro"/>
</dbReference>